<accession>A0A8H3HVS4</accession>
<dbReference type="OrthoDB" id="5291055at2759"/>
<keyword evidence="2" id="KW-1185">Reference proteome</keyword>
<sequence length="338" mass="38233">MSDLDLQIGIENEMFLYLKSDDPPPSSTTTGKDYVKPFGTDILLPLYNEMRGEPRLRSDFSKGSHAGHSLSQMNEHKWTVTTDDAIGNVSMEGASASQKVKGYALEFASEVFDFCRDGTWREEVKNHWDALLLLGNVSIDDMCATHVHVSPKAEAGWTLKQLQQIAQAVLYFETAFHAIWAPSRRSHDFTRKNKAGNKKLKNLNFGECCELIEACSNNNKLSTLMQETRDYVWNFENTREDKRDRIGTVEFRCAPGVLTAEHCLIWVELAVSFVQAAAQYGSKADLEDYHADVKGLEQFILQAGRKGINDPDRLAIVFHGQPVETDEEMTDIFEKRIK</sequence>
<dbReference type="EMBL" id="CAJPDR010000006">
    <property type="protein sequence ID" value="CAF9904417.1"/>
    <property type="molecule type" value="Genomic_DNA"/>
</dbReference>
<reference evidence="1" key="1">
    <citation type="submission" date="2021-03" db="EMBL/GenBank/DDBJ databases">
        <authorList>
            <person name="Tagirdzhanova G."/>
        </authorList>
    </citation>
    <scope>NUCLEOTIDE SEQUENCE</scope>
</reference>
<organism evidence="1 2">
    <name type="scientific">Alectoria fallacina</name>
    <dbReference type="NCBI Taxonomy" id="1903189"/>
    <lineage>
        <taxon>Eukaryota</taxon>
        <taxon>Fungi</taxon>
        <taxon>Dikarya</taxon>
        <taxon>Ascomycota</taxon>
        <taxon>Pezizomycotina</taxon>
        <taxon>Lecanoromycetes</taxon>
        <taxon>OSLEUM clade</taxon>
        <taxon>Lecanoromycetidae</taxon>
        <taxon>Lecanorales</taxon>
        <taxon>Lecanorineae</taxon>
        <taxon>Parmeliaceae</taxon>
        <taxon>Alectoria</taxon>
    </lineage>
</organism>
<name>A0A8H3HVS4_9LECA</name>
<dbReference type="InterPro" id="IPR022025">
    <property type="entry name" value="Amidoligase_2"/>
</dbReference>
<evidence type="ECO:0000313" key="2">
    <source>
        <dbReference type="Proteomes" id="UP000664203"/>
    </source>
</evidence>
<evidence type="ECO:0008006" key="3">
    <source>
        <dbReference type="Google" id="ProtNLM"/>
    </source>
</evidence>
<comment type="caution">
    <text evidence="1">The sequence shown here is derived from an EMBL/GenBank/DDBJ whole genome shotgun (WGS) entry which is preliminary data.</text>
</comment>
<evidence type="ECO:0000313" key="1">
    <source>
        <dbReference type="EMBL" id="CAF9904417.1"/>
    </source>
</evidence>
<proteinExistence type="predicted"/>
<dbReference type="PANTHER" id="PTHR36847">
    <property type="entry name" value="AMIDOLIGASE ENZYME"/>
    <property type="match status" value="1"/>
</dbReference>
<gene>
    <name evidence="1" type="ORF">ALECFALPRED_008543</name>
</gene>
<dbReference type="PANTHER" id="PTHR36847:SF1">
    <property type="entry name" value="AMIDOLIGASE ENZYME"/>
    <property type="match status" value="1"/>
</dbReference>
<dbReference type="AlphaFoldDB" id="A0A8H3HVS4"/>
<dbReference type="Pfam" id="PF12224">
    <property type="entry name" value="Amidoligase_2"/>
    <property type="match status" value="1"/>
</dbReference>
<protein>
    <recommendedName>
        <fullName evidence="3">Amidoligase enzyme-domain-containing protein</fullName>
    </recommendedName>
</protein>
<dbReference type="Proteomes" id="UP000664203">
    <property type="component" value="Unassembled WGS sequence"/>
</dbReference>